<feature type="region of interest" description="Disordered" evidence="9">
    <location>
        <begin position="730"/>
        <end position="794"/>
    </location>
</feature>
<feature type="region of interest" description="Disordered" evidence="9">
    <location>
        <begin position="810"/>
        <end position="837"/>
    </location>
</feature>
<dbReference type="CDD" id="cd08249">
    <property type="entry name" value="enoyl_reductase_like"/>
    <property type="match status" value="1"/>
</dbReference>
<feature type="repeat" description="ANK" evidence="8">
    <location>
        <begin position="2800"/>
        <end position="2832"/>
    </location>
</feature>
<feature type="repeat" description="ANK" evidence="8">
    <location>
        <begin position="2310"/>
        <end position="2342"/>
    </location>
</feature>
<organism evidence="11 12">
    <name type="scientific">Exophiala bonariae</name>
    <dbReference type="NCBI Taxonomy" id="1690606"/>
    <lineage>
        <taxon>Eukaryota</taxon>
        <taxon>Fungi</taxon>
        <taxon>Dikarya</taxon>
        <taxon>Ascomycota</taxon>
        <taxon>Pezizomycotina</taxon>
        <taxon>Eurotiomycetes</taxon>
        <taxon>Chaetothyriomycetidae</taxon>
        <taxon>Chaetothyriales</taxon>
        <taxon>Herpotrichiellaceae</taxon>
        <taxon>Exophiala</taxon>
    </lineage>
</organism>
<dbReference type="Gene3D" id="3.40.50.720">
    <property type="entry name" value="NAD(P)-binding Rossmann-like Domain"/>
    <property type="match status" value="1"/>
</dbReference>
<feature type="repeat" description="ANK" evidence="8">
    <location>
        <begin position="2376"/>
        <end position="2408"/>
    </location>
</feature>
<feature type="region of interest" description="Disordered" evidence="9">
    <location>
        <begin position="291"/>
        <end position="336"/>
    </location>
</feature>
<feature type="repeat" description="ANK" evidence="8">
    <location>
        <begin position="2131"/>
        <end position="2163"/>
    </location>
</feature>
<sequence length="3768" mass="414653">MSGSSPAGRTSAPATTVNAQPVLRQPSLSSSPSLSNPTSSSTTKPIPIVRGFKVKNTYNGRGPHHHLQRAHTLDDHSPQLSERDTIFADHYVPANNDPASLTEGATHSTSPITPRKAMTVMPTMVTHSVSPPEPARSNATSSSRSRAWFRKSDSATDKESPSPSHTRPSTGTIQGIRRIASDSHTWSKKFHVTVGSMEAKETKSFDSAHDLQDHHGNIQPGTAAVRNHDPPQQTTVEFSGSLRQMLQDQPKTERSVSRGRTHVDKSIEATVKNPEAIGNARSRKASHMMGIFDPRTNSRSPAAQISNDVAPQTGGDNVDISKPSSRPPSSSSQDAVVARTMLSAPKDHNDTLFLPDWNDGHLANAGASGTVPDVKHDHDPYFRQQDRAQVPSIPPKLLEEIKGAYKSRILNIGPHAPKERTPTSFHSASPTEASHPRVNRDDEEEHISAAVYYPRPGPSPEEIERLASPGERTPDLNPTSLLSPLQNTVPIEKKLVDPLMTAEHIDISVVSKNDTKVFHGNYQPVDDVSNDVSKFTVDENSTSAILTTSESEMESGDEFGQQSQAEDISTTPTQTTTMIRRPTTDMPVPGTRAKVVLEPYKHQVGGHSTIFRFSRRAVCKQLNNRENEFYERIEQRHPDMLKLLPRYIGVLNVTFSKVPKQGQVAETKPEGTETSTTETAAHQTHKSQDVDPALAAHTFEKPRIVSHSQQIGSIPQVILDQNKHIIPSNYFALPERPRSADPNHGRRRSKDFYVGNGGPTDQQENSKSPPRPVMPEHSNSWGNTSVNEGLKDKILREVFGPPPVQYYRRHMPSHTHGTVPRMRAGQYHSDGSRRKSNLSAHAIPLAKALHPDQEQPKNTANSEQSTMVPVHEESATCLEVPNGTYSASVSAVDSMTYGLEKVRTTGSEVSTTSNGESKSHVKRRHSGMGLRRRHVSVNETQPPDLEYFEDEAYATDVGPDSANDVFAMDQDADSNERPSSSAQKLAHNSRFLQPPNGGDAAGDVFENESLEDPAKVLVPSNPKEAQSANSGDRVVFFILMEDLTSGMGRPCVLDLKMGTRQFGVEATKKKMESQRRKCKTTTSQVLGVRICGMQTFDAKTGKASYEDKYFGRDLKAGREFRDALIRFLYDGISYNSVAKHIPTILHKVSKLESMVRRLPGYRFYASSLLMLYDAEPNKSREAEEAARNGINIAQQKQKEGKTWPPPIELKIVDFANCVTGEDPLPPNAQAPPAHPRDIDRGYLRGLRTLRAYLERILADIKSAELRDHGDREGITSETGLAKQYSHSSNGGEEARDDGEVNRGLSYSGLAAEPQESQNGLQQHTVQPIAPHSATCFFGVMAEVLAVASGIAGLLSLTIEVYSVSSRYISCVKQASRSILDIQRELKVLKTILSELDKALEATEADELFKDRPSAVSSIENTEEYREVLQRLQAKLLKESSKTGLTAKIKSFTWPFSEERTQGILDVLRRHVNAFGQALSIDSFRVEAEILKEVQFLGKKQREETRTRLLEWLSPKAQDVKQKQHDILARRVGSTGDWLLVHQDFRQWSSDPSSSILWCSGDPGTGKTVLSSIVIDHLSRKCQPGRIVQAAIYCDYKDQTNQTALNILGNITRQVIQGQSSSIKPLEDLYESLTKRSALPNLKDFEGLLHTTCREFETVYVIIDALDELPPDRRKTLLPILLALQKEQLAKILVTSRPHPLDIQRAFQKHIRLDIRASDEDVQQLIRSQVEEDDDLLDAMDDDEKMREEVIETITKAAQGIILLPVLQLKHLQGLFSKSQIRKALQTMPKDPFSMYDTTIERIKRQGAQRSELALTVLGWISHARRPLLIDELRHALAVDFDDEGERHRLHQVDVDNLIRSQLLIDVCAGLITIEPESKVVQLVHFTTQEYFNKNGGSHFPDIPGKVAGTCLTYLLIDEFEAGPCLKPDSLKRRLDQHPFYEYAASHWGDHVRGKFEISCLHLILELIRNDKKLCASVEACNVREREFFRWCNGFGFEPKNFGPLHCASSQGLDEIIKVLLAEGKDPGEIDGTFKTPAHWAAWRGHCSSLQLLLDTGFDIHTPSEDGFRLLETAVDQGHLEPVQLLLDRGFEINRKGFGGSTALLTAALMGHENLVQLLLQQGADCRLTTQFGETPLVKAVLSGQKAIVRMLLAHGAEVTSVNSCGNTALHCAAYTGQVDLIELLLEAGAEIDLPTISGATVLHLAANQGREDAVRYLIGKGASIEVRTAEESPDLMPLIKEVGRCIPQMVQLKACGRGSTPLYEAALHGHEKVFHCLVDSGASLATMDAEGSTLLMATASSIAHGRAFYINDTSTKEAMKSSALSLAEYLIDHGADVNASNKQKFTPLLNSAREGFFQLIELLEKYNADTSAKNDKGYTMLHFAASGGHTDIVGRLLNQGSDLEARTDEGCTAIHFAAQTGALEVTRMLLDHGANLELYDNEGRSPLFRAVWSHNAEYVQFLLDRGADPDYKVFHDLDVLYCAALNNETAIMNVLVGENVNLVKALHDRKMIHLAAERGDLDVIRTLIKCGVDMSSPDEEGDMAVHYAAGAGNIDVVRFLLEAGVGVDCPGRFGRTSLLYAALEGQDEMVDFLCEKGAKCDYVCEKNTTALGLALDNGHMSLARRLADRRTPLDHQEDRIWEAYADGKCEMLQFLIEHWDSDSPIPEEITSRLIEVAAEYRDQAFAKFLLERKYPVNGKELARTTALATAIHRGDLDMVKLLVDNGANRSEAFYDRNPVHFALHCREEDIAHYLAEHDFEFHCNQGMFIAIRQGLCSFAAKTLIEGAHAPIIKLEDRDAKGRTYLHLAALHGHVDCTQLLIDHGADLEATDHQSATPLFSASLETSRLLLEKGANMNAVDKAGNTPLHHASETNEPGSLERMELLISNGAFVNCRDSDGDTPLHISCAFNYHDKADLLLANGADISARSNDNNQPIHLATGGRRYHWESFDDEKSILDDTIDLLLRHGAEINAPGFHQSTPLHIATRNPMLLEYLLEKGADIEAEDDQKMTPLLHACVSSAPAHTFDVLLQNGADMHKVDILGRDALELALYSGTEQGAEVLLKNGFAPTKSNINTDDFELHRAARGGCTTLLSLLLQQDNVQIEQKNGSGNSPLGSAIFREQLECVELLLKHGADPCSSGPCGCPEAHLDPLVMVAARESTPGILLCLIKHGADPNVRNWHNSTPLTIAAETGNLKCVDALLGIEEIDVNAVDDDGDTALICAAIGGRFEPTRLLLKRKDDDREIKNKKGQTAKETAEKKRHRRLARLYEADEKGLDLDGVEPYIPHAYDSDNSGSGSTGRGVSRRRVVDRSNSCDSLASEGKDGAVATTPHEWSDEEIRVVELKDSDDGVPMPTDGNRDVLAEECLIATKEARVSKDLNHGLRVKLHNISIPVPGPDQVPIKVIVAGSNPKDWKFLSVFTDFVREGFNSGDEIAGVVASVGSEVAVSGKLKAGDRVAAFHSMISPAGAFAEYAVAPAATTFRVPNGTMFEEAATIPLCAMTAALGVFSYLGLAEPRARGNDGGKDIAGDSIEQGGIIVYGAASAAGAFAIKLLVHANIHPILCVAGNGIPFVVTRLERAKGDKIIYYRDGSAAVIRKLAASVPAGHRCKLAYDAVSDDQSTTNISQVLDPKQGRITLLCPLAEYRHIPDTVTQTKISVAVVHENPAYHEFTERWFNLSTDGLQQSWLRGYRYEVCEGGLLGVENGLRQLMNGKASACKYVFRVADTPDWGRLPEHTFLKATVEFRNERVLMFCEDEWICQLGGVRS</sequence>
<keyword evidence="12" id="KW-1185">Reference proteome</keyword>
<dbReference type="InterPro" id="IPR036770">
    <property type="entry name" value="Ankyrin_rpt-contain_sf"/>
</dbReference>
<dbReference type="PANTHER" id="PTHR24123">
    <property type="entry name" value="ANKYRIN REPEAT-CONTAINING"/>
    <property type="match status" value="1"/>
</dbReference>
<dbReference type="Pfam" id="PF12796">
    <property type="entry name" value="Ank_2"/>
    <property type="match status" value="9"/>
</dbReference>
<evidence type="ECO:0000256" key="1">
    <source>
        <dbReference type="ARBA" id="ARBA00007374"/>
    </source>
</evidence>
<dbReference type="InterPro" id="IPR007111">
    <property type="entry name" value="NACHT_NTPase"/>
</dbReference>
<dbReference type="SUPFAM" id="SSF56104">
    <property type="entry name" value="SAICAR synthase-like"/>
    <property type="match status" value="1"/>
</dbReference>
<gene>
    <name evidence="11" type="ORF">LTR84_009632</name>
</gene>
<feature type="region of interest" description="Disordered" evidence="9">
    <location>
        <begin position="971"/>
        <end position="1004"/>
    </location>
</feature>
<dbReference type="GeneID" id="89977790"/>
<dbReference type="InterPro" id="IPR054471">
    <property type="entry name" value="GPIID_WHD"/>
</dbReference>
<keyword evidence="6" id="KW-0560">Oxidoreductase</keyword>
<feature type="repeat" description="ANK" evidence="8">
    <location>
        <begin position="2507"/>
        <end position="2539"/>
    </location>
</feature>
<feature type="repeat" description="ANK" evidence="8">
    <location>
        <begin position="2032"/>
        <end position="2064"/>
    </location>
</feature>
<feature type="repeat" description="ANK" evidence="8">
    <location>
        <begin position="2898"/>
        <end position="2930"/>
    </location>
</feature>
<keyword evidence="4" id="KW-0677">Repeat</keyword>
<feature type="compositionally biased region" description="Polar residues" evidence="9">
    <location>
        <begin position="1"/>
        <end position="19"/>
    </location>
</feature>
<feature type="region of interest" description="Disordered" evidence="9">
    <location>
        <begin position="660"/>
        <end position="689"/>
    </location>
</feature>
<feature type="region of interest" description="Disordered" evidence="9">
    <location>
        <begin position="3288"/>
        <end position="3331"/>
    </location>
</feature>
<comment type="similarity">
    <text evidence="1">Belongs to the inositol phosphokinase (IPK) family.</text>
</comment>
<reference evidence="11 12" key="1">
    <citation type="submission" date="2023-08" db="EMBL/GenBank/DDBJ databases">
        <title>Black Yeasts Isolated from many extreme environments.</title>
        <authorList>
            <person name="Coleine C."/>
            <person name="Stajich J.E."/>
            <person name="Selbmann L."/>
        </authorList>
    </citation>
    <scope>NUCLEOTIDE SEQUENCE [LARGE SCALE GENOMIC DNA]</scope>
    <source>
        <strain evidence="11 12">CCFEE 5792</strain>
    </source>
</reference>
<dbReference type="Pfam" id="PF08240">
    <property type="entry name" value="ADH_N"/>
    <property type="match status" value="1"/>
</dbReference>
<dbReference type="GO" id="GO:0032958">
    <property type="term" value="P:inositol phosphate biosynthetic process"/>
    <property type="evidence" value="ECO:0007669"/>
    <property type="project" value="InterPro"/>
</dbReference>
<feature type="compositionally biased region" description="Polar residues" evidence="9">
    <location>
        <begin position="904"/>
        <end position="916"/>
    </location>
</feature>
<feature type="repeat" description="ANK" evidence="8">
    <location>
        <begin position="2257"/>
        <end position="2289"/>
    </location>
</feature>
<feature type="region of interest" description="Disordered" evidence="9">
    <location>
        <begin position="412"/>
        <end position="483"/>
    </location>
</feature>
<dbReference type="GO" id="GO:0016301">
    <property type="term" value="F:kinase activity"/>
    <property type="evidence" value="ECO:0007669"/>
    <property type="project" value="UniProtKB-KW"/>
</dbReference>
<feature type="repeat" description="ANK" evidence="8">
    <location>
        <begin position="2442"/>
        <end position="2474"/>
    </location>
</feature>
<dbReference type="InterPro" id="IPR005522">
    <property type="entry name" value="IPK"/>
</dbReference>
<evidence type="ECO:0000313" key="12">
    <source>
        <dbReference type="Proteomes" id="UP001358417"/>
    </source>
</evidence>
<dbReference type="InterPro" id="IPR038286">
    <property type="entry name" value="IPK_sf"/>
</dbReference>
<evidence type="ECO:0000256" key="7">
    <source>
        <dbReference type="ARBA" id="ARBA00023043"/>
    </source>
</evidence>
<feature type="repeat" description="ANK" evidence="8">
    <location>
        <begin position="2573"/>
        <end position="2605"/>
    </location>
</feature>
<feature type="compositionally biased region" description="Basic and acidic residues" evidence="9">
    <location>
        <begin position="150"/>
        <end position="160"/>
    </location>
</feature>
<dbReference type="Pfam" id="PF00023">
    <property type="entry name" value="Ank"/>
    <property type="match status" value="1"/>
</dbReference>
<name>A0AAV9NJZ5_9EURO</name>
<feature type="compositionally biased region" description="Low complexity" evidence="9">
    <location>
        <begin position="321"/>
        <end position="332"/>
    </location>
</feature>
<feature type="repeat" description="ANK" evidence="8">
    <location>
        <begin position="2065"/>
        <end position="2097"/>
    </location>
</feature>
<evidence type="ECO:0000256" key="8">
    <source>
        <dbReference type="PROSITE-ProRule" id="PRU00023"/>
    </source>
</evidence>
<dbReference type="Proteomes" id="UP001358417">
    <property type="component" value="Unassembled WGS sequence"/>
</dbReference>
<dbReference type="EMBL" id="JAVRRD010000004">
    <property type="protein sequence ID" value="KAK5059749.1"/>
    <property type="molecule type" value="Genomic_DNA"/>
</dbReference>
<dbReference type="InterPro" id="IPR056884">
    <property type="entry name" value="NPHP3-like_N"/>
</dbReference>
<dbReference type="InterPro" id="IPR020843">
    <property type="entry name" value="ER"/>
</dbReference>
<protein>
    <recommendedName>
        <fullName evidence="10">NACHT domain-containing protein</fullName>
    </recommendedName>
</protein>
<accession>A0AAV9NJZ5</accession>
<proteinExistence type="inferred from homology"/>
<dbReference type="Gene3D" id="3.90.180.10">
    <property type="entry name" value="Medium-chain alcohol dehydrogenases, catalytic domain"/>
    <property type="match status" value="1"/>
</dbReference>
<evidence type="ECO:0000256" key="5">
    <source>
        <dbReference type="ARBA" id="ARBA00022777"/>
    </source>
</evidence>
<feature type="region of interest" description="Disordered" evidence="9">
    <location>
        <begin position="548"/>
        <end position="588"/>
    </location>
</feature>
<comment type="similarity">
    <text evidence="2">Belongs to the zinc-containing alcohol dehydrogenase family.</text>
</comment>
<feature type="region of interest" description="Disordered" evidence="9">
    <location>
        <begin position="1"/>
        <end position="79"/>
    </location>
</feature>
<dbReference type="SUPFAM" id="SSF52540">
    <property type="entry name" value="P-loop containing nucleoside triphosphate hydrolases"/>
    <property type="match status" value="1"/>
</dbReference>
<feature type="repeat" description="ANK" evidence="8">
    <location>
        <begin position="2098"/>
        <end position="2130"/>
    </location>
</feature>
<feature type="repeat" description="ANK" evidence="8">
    <location>
        <begin position="2702"/>
        <end position="2728"/>
    </location>
</feature>
<dbReference type="PROSITE" id="PS50297">
    <property type="entry name" value="ANK_REP_REGION"/>
    <property type="match status" value="17"/>
</dbReference>
<evidence type="ECO:0000313" key="11">
    <source>
        <dbReference type="EMBL" id="KAK5059749.1"/>
    </source>
</evidence>
<dbReference type="Pfam" id="PF13637">
    <property type="entry name" value="Ank_4"/>
    <property type="match status" value="2"/>
</dbReference>
<feature type="compositionally biased region" description="Polar residues" evidence="9">
    <location>
        <begin position="777"/>
        <end position="787"/>
    </location>
</feature>
<dbReference type="InterPro" id="IPR013154">
    <property type="entry name" value="ADH-like_N"/>
</dbReference>
<feature type="repeat" description="ANK" evidence="8">
    <location>
        <begin position="1999"/>
        <end position="2031"/>
    </location>
</feature>
<dbReference type="PROSITE" id="PS50088">
    <property type="entry name" value="ANK_REPEAT"/>
    <property type="match status" value="21"/>
</dbReference>
<dbReference type="RefSeq" id="XP_064709570.1">
    <property type="nucleotide sequence ID" value="XM_064853171.1"/>
</dbReference>
<evidence type="ECO:0000256" key="6">
    <source>
        <dbReference type="ARBA" id="ARBA00023002"/>
    </source>
</evidence>
<feature type="compositionally biased region" description="Basic residues" evidence="9">
    <location>
        <begin position="920"/>
        <end position="931"/>
    </location>
</feature>
<dbReference type="InterPro" id="IPR051165">
    <property type="entry name" value="Multifunctional_ANK_Repeat"/>
</dbReference>
<feature type="repeat" description="ANK" evidence="8">
    <location>
        <begin position="2197"/>
        <end position="2229"/>
    </location>
</feature>
<dbReference type="InterPro" id="IPR027417">
    <property type="entry name" value="P-loop_NTPase"/>
</dbReference>
<dbReference type="Gene3D" id="3.30.470.160">
    <property type="entry name" value="Inositol polyphosphate kinase"/>
    <property type="match status" value="1"/>
</dbReference>
<evidence type="ECO:0000259" key="10">
    <source>
        <dbReference type="PROSITE" id="PS50837"/>
    </source>
</evidence>
<dbReference type="SUPFAM" id="SSF50129">
    <property type="entry name" value="GroES-like"/>
    <property type="match status" value="1"/>
</dbReference>
<feature type="region of interest" description="Disordered" evidence="9">
    <location>
        <begin position="1268"/>
        <end position="1303"/>
    </location>
</feature>
<dbReference type="SMART" id="SM00248">
    <property type="entry name" value="ANK"/>
    <property type="match status" value="32"/>
</dbReference>
<evidence type="ECO:0000256" key="2">
    <source>
        <dbReference type="ARBA" id="ARBA00008072"/>
    </source>
</evidence>
<feature type="compositionally biased region" description="Polar residues" evidence="9">
    <location>
        <begin position="161"/>
        <end position="173"/>
    </location>
</feature>
<dbReference type="SUPFAM" id="SSF48403">
    <property type="entry name" value="Ankyrin repeat"/>
    <property type="match status" value="4"/>
</dbReference>
<dbReference type="GO" id="GO:0016651">
    <property type="term" value="F:oxidoreductase activity, acting on NAD(P)H"/>
    <property type="evidence" value="ECO:0007669"/>
    <property type="project" value="InterPro"/>
</dbReference>
<feature type="compositionally biased region" description="Low complexity" evidence="9">
    <location>
        <begin position="26"/>
        <end position="43"/>
    </location>
</feature>
<keyword evidence="5" id="KW-0418">Kinase</keyword>
<evidence type="ECO:0000256" key="4">
    <source>
        <dbReference type="ARBA" id="ARBA00022737"/>
    </source>
</evidence>
<feature type="domain" description="NACHT" evidence="10">
    <location>
        <begin position="1554"/>
        <end position="1697"/>
    </location>
</feature>
<feature type="repeat" description="ANK" evidence="8">
    <location>
        <begin position="2164"/>
        <end position="2196"/>
    </location>
</feature>
<dbReference type="Gene3D" id="3.40.50.300">
    <property type="entry name" value="P-loop containing nucleotide triphosphate hydrolases"/>
    <property type="match status" value="1"/>
</dbReference>
<dbReference type="Pfam" id="PF22939">
    <property type="entry name" value="WHD_GPIID"/>
    <property type="match status" value="1"/>
</dbReference>
<feature type="compositionally biased region" description="Basic and acidic residues" evidence="9">
    <location>
        <begin position="735"/>
        <end position="744"/>
    </location>
</feature>
<feature type="region of interest" description="Disordered" evidence="9">
    <location>
        <begin position="126"/>
        <end position="173"/>
    </location>
</feature>
<feature type="compositionally biased region" description="Low complexity" evidence="9">
    <location>
        <begin position="567"/>
        <end position="586"/>
    </location>
</feature>
<keyword evidence="7 8" id="KW-0040">ANK repeat</keyword>
<feature type="region of interest" description="Disordered" evidence="9">
    <location>
        <begin position="93"/>
        <end position="113"/>
    </location>
</feature>
<comment type="caution">
    <text evidence="11">The sequence shown here is derived from an EMBL/GenBank/DDBJ whole genome shotgun (WGS) entry which is preliminary data.</text>
</comment>
<feature type="repeat" description="ANK" evidence="8">
    <location>
        <begin position="2862"/>
        <end position="2897"/>
    </location>
</feature>
<dbReference type="PROSITE" id="PS50837">
    <property type="entry name" value="NACHT"/>
    <property type="match status" value="1"/>
</dbReference>
<dbReference type="InterPro" id="IPR011032">
    <property type="entry name" value="GroES-like_sf"/>
</dbReference>
<dbReference type="Pfam" id="PF24883">
    <property type="entry name" value="NPHP3_N"/>
    <property type="match status" value="1"/>
</dbReference>
<dbReference type="Gene3D" id="1.25.40.20">
    <property type="entry name" value="Ankyrin repeat-containing domain"/>
    <property type="match status" value="7"/>
</dbReference>
<evidence type="ECO:0000256" key="3">
    <source>
        <dbReference type="ARBA" id="ARBA00022679"/>
    </source>
</evidence>
<feature type="compositionally biased region" description="Polar residues" evidence="9">
    <location>
        <begin position="759"/>
        <end position="768"/>
    </location>
</feature>
<dbReference type="InterPro" id="IPR047122">
    <property type="entry name" value="Trans-enoyl_RdTase-like"/>
</dbReference>
<dbReference type="PRINTS" id="PR01415">
    <property type="entry name" value="ANKYRIN"/>
</dbReference>
<evidence type="ECO:0000256" key="9">
    <source>
        <dbReference type="SAM" id="MobiDB-lite"/>
    </source>
</evidence>
<feature type="compositionally biased region" description="Polar residues" evidence="9">
    <location>
        <begin position="97"/>
        <end position="112"/>
    </location>
</feature>
<feature type="compositionally biased region" description="Low complexity" evidence="9">
    <location>
        <begin position="135"/>
        <end position="146"/>
    </location>
</feature>
<feature type="repeat" description="ANK" evidence="8">
    <location>
        <begin position="3110"/>
        <end position="3136"/>
    </location>
</feature>
<feature type="compositionally biased region" description="Polar residues" evidence="9">
    <location>
        <begin position="295"/>
        <end position="310"/>
    </location>
</feature>
<dbReference type="SMART" id="SM00829">
    <property type="entry name" value="PKS_ER"/>
    <property type="match status" value="1"/>
</dbReference>
<feature type="repeat" description="ANK" evidence="8">
    <location>
        <begin position="2540"/>
        <end position="2572"/>
    </location>
</feature>
<dbReference type="Pfam" id="PF03770">
    <property type="entry name" value="IPK"/>
    <property type="match status" value="1"/>
</dbReference>
<keyword evidence="3" id="KW-0808">Transferase</keyword>
<feature type="repeat" description="ANK" evidence="8">
    <location>
        <begin position="2409"/>
        <end position="2441"/>
    </location>
</feature>
<dbReference type="InterPro" id="IPR002110">
    <property type="entry name" value="Ankyrin_rpt"/>
</dbReference>
<dbReference type="PANTHER" id="PTHR24123:SF33">
    <property type="entry name" value="PROTEIN HOS4"/>
    <property type="match status" value="1"/>
</dbReference>
<feature type="compositionally biased region" description="Polar residues" evidence="9">
    <location>
        <begin position="422"/>
        <end position="432"/>
    </location>
</feature>
<feature type="repeat" description="ANK" evidence="8">
    <location>
        <begin position="2977"/>
        <end position="3007"/>
    </location>
</feature>
<feature type="region of interest" description="Disordered" evidence="9">
    <location>
        <begin position="903"/>
        <end position="931"/>
    </location>
</feature>